<evidence type="ECO:0000313" key="4">
    <source>
        <dbReference type="Proteomes" id="UP001177003"/>
    </source>
</evidence>
<dbReference type="GO" id="GO:0032588">
    <property type="term" value="C:trans-Golgi network membrane"/>
    <property type="evidence" value="ECO:0007669"/>
    <property type="project" value="TreeGrafter"/>
</dbReference>
<keyword evidence="2" id="KW-1133">Transmembrane helix</keyword>
<proteinExistence type="predicted"/>
<dbReference type="PANTHER" id="PTHR21514">
    <property type="entry name" value="AP-4 COMPLEX ACCESSORY SUBUNIT TEPSIN"/>
    <property type="match status" value="1"/>
</dbReference>
<keyword evidence="4" id="KW-1185">Reference proteome</keyword>
<organism evidence="3 4">
    <name type="scientific">Lactuca saligna</name>
    <name type="common">Willowleaf lettuce</name>
    <dbReference type="NCBI Taxonomy" id="75948"/>
    <lineage>
        <taxon>Eukaryota</taxon>
        <taxon>Viridiplantae</taxon>
        <taxon>Streptophyta</taxon>
        <taxon>Embryophyta</taxon>
        <taxon>Tracheophyta</taxon>
        <taxon>Spermatophyta</taxon>
        <taxon>Magnoliopsida</taxon>
        <taxon>eudicotyledons</taxon>
        <taxon>Gunneridae</taxon>
        <taxon>Pentapetalae</taxon>
        <taxon>asterids</taxon>
        <taxon>campanulids</taxon>
        <taxon>Asterales</taxon>
        <taxon>Asteraceae</taxon>
        <taxon>Cichorioideae</taxon>
        <taxon>Cichorieae</taxon>
        <taxon>Lactucinae</taxon>
        <taxon>Lactuca</taxon>
    </lineage>
</organism>
<sequence>MVGIGSPTIKQELNSLSQAQTHNKNDTGTYRGPNLRRSLTNESSYSDSKELSSQVALSSRSSTSAFGSWGQDLKTSQIDTKNGNASSSYSNEKSRGERLLETIVTSGGVRLQPTRDVIQVCVKAICVLEAILRKKNDEPFSIVTSYFTKNIDVVVKCSKSPQAFLREKANKLSWQLSTVVLDRHLLAEDIMYMFLCYYCGFGNILAYWSNCMHFM</sequence>
<dbReference type="Proteomes" id="UP001177003">
    <property type="component" value="Chromosome 9"/>
</dbReference>
<dbReference type="EMBL" id="OX465085">
    <property type="protein sequence ID" value="CAI9301756.1"/>
    <property type="molecule type" value="Genomic_DNA"/>
</dbReference>
<reference evidence="3" key="1">
    <citation type="submission" date="2023-04" db="EMBL/GenBank/DDBJ databases">
        <authorList>
            <person name="Vijverberg K."/>
            <person name="Xiong W."/>
            <person name="Schranz E."/>
        </authorList>
    </citation>
    <scope>NUCLEOTIDE SEQUENCE</scope>
</reference>
<dbReference type="PANTHER" id="PTHR21514:SF0">
    <property type="entry name" value="AP-4 COMPLEX ACCESSORY SUBUNIT TEPSIN"/>
    <property type="match status" value="1"/>
</dbReference>
<feature type="transmembrane region" description="Helical" evidence="2">
    <location>
        <begin position="190"/>
        <end position="208"/>
    </location>
</feature>
<name>A0AA36A0U9_LACSI</name>
<gene>
    <name evidence="3" type="ORF">LSALG_LOCUS40284</name>
</gene>
<dbReference type="AlphaFoldDB" id="A0AA36A0U9"/>
<keyword evidence="2" id="KW-0472">Membrane</keyword>
<protein>
    <submittedName>
        <fullName evidence="3">Uncharacterized protein</fullName>
    </submittedName>
</protein>
<keyword evidence="2" id="KW-0812">Transmembrane</keyword>
<dbReference type="InterPro" id="IPR039273">
    <property type="entry name" value="TEPSIN"/>
</dbReference>
<evidence type="ECO:0000256" key="2">
    <source>
        <dbReference type="SAM" id="Phobius"/>
    </source>
</evidence>
<accession>A0AA36A0U9</accession>
<feature type="region of interest" description="Disordered" evidence="1">
    <location>
        <begin position="16"/>
        <end position="47"/>
    </location>
</feature>
<feature type="compositionally biased region" description="Polar residues" evidence="1">
    <location>
        <begin position="16"/>
        <end position="28"/>
    </location>
</feature>
<evidence type="ECO:0000313" key="3">
    <source>
        <dbReference type="EMBL" id="CAI9301756.1"/>
    </source>
</evidence>
<evidence type="ECO:0000256" key="1">
    <source>
        <dbReference type="SAM" id="MobiDB-lite"/>
    </source>
</evidence>